<gene>
    <name evidence="6" type="ORF">PQO05_09730</name>
</gene>
<dbReference type="Gene3D" id="3.40.50.1820">
    <property type="entry name" value="alpha/beta hydrolase"/>
    <property type="match status" value="1"/>
</dbReference>
<keyword evidence="1" id="KW-0719">Serine esterase</keyword>
<organism evidence="6 7">
    <name type="scientific">Mucilaginibacter jinjuensis</name>
    <dbReference type="NCBI Taxonomy" id="1176721"/>
    <lineage>
        <taxon>Bacteria</taxon>
        <taxon>Pseudomonadati</taxon>
        <taxon>Bacteroidota</taxon>
        <taxon>Sphingobacteriia</taxon>
        <taxon>Sphingobacteriales</taxon>
        <taxon>Sphingobacteriaceae</taxon>
        <taxon>Mucilaginibacter</taxon>
    </lineage>
</organism>
<dbReference type="InterPro" id="IPR029058">
    <property type="entry name" value="AB_hydrolase_fold"/>
</dbReference>
<evidence type="ECO:0000259" key="5">
    <source>
        <dbReference type="Pfam" id="PF22244"/>
    </source>
</evidence>
<keyword evidence="7" id="KW-1185">Reference proteome</keyword>
<protein>
    <submittedName>
        <fullName evidence="6">Acetylxylan esterase</fullName>
    </submittedName>
</protein>
<feature type="domain" description="4-O-methyl-glucuronoyl methylesterase-like" evidence="5">
    <location>
        <begin position="284"/>
        <end position="443"/>
    </location>
</feature>
<evidence type="ECO:0000256" key="3">
    <source>
        <dbReference type="ARBA" id="ARBA00022801"/>
    </source>
</evidence>
<dbReference type="RefSeq" id="WP_273632545.1">
    <property type="nucleotide sequence ID" value="NZ_CP117167.1"/>
</dbReference>
<name>A0ABY7TER2_9SPHI</name>
<dbReference type="Pfam" id="PF22244">
    <property type="entry name" value="GCE_fung"/>
    <property type="match status" value="1"/>
</dbReference>
<feature type="signal peptide" evidence="4">
    <location>
        <begin position="1"/>
        <end position="18"/>
    </location>
</feature>
<evidence type="ECO:0000313" key="6">
    <source>
        <dbReference type="EMBL" id="WCT14213.1"/>
    </source>
</evidence>
<dbReference type="EMBL" id="CP117167">
    <property type="protein sequence ID" value="WCT14213.1"/>
    <property type="molecule type" value="Genomic_DNA"/>
</dbReference>
<evidence type="ECO:0000313" key="7">
    <source>
        <dbReference type="Proteomes" id="UP001216139"/>
    </source>
</evidence>
<keyword evidence="2 4" id="KW-0732">Signal</keyword>
<dbReference type="InterPro" id="IPR054579">
    <property type="entry name" value="GCE-like_dom"/>
</dbReference>
<accession>A0ABY7TER2</accession>
<evidence type="ECO:0000256" key="2">
    <source>
        <dbReference type="ARBA" id="ARBA00022729"/>
    </source>
</evidence>
<sequence>MRYLFTLVLSGLALQTVAQNPSPVTFTAEQDHQNMMNQLGIKSLRPGPSGDNTAPNHANYDEALANPYPELPEVLTLKNGKKVTTPEMWWKQRRPEIVEDMEREVYGRIPKNVPKVTWTVKVVDKEYVGFTPVIAKQLIGHVDNSACPLIDVDIKMTLVLPANAKGPVPVLMMFGRNVLPTPAQPSPEDLEKINNAMKKLLIQTDPELKSIFEQYPAYQPIASQVPVFGAPRPAGDPPSTQQLIADGWGYVMIDPASIQADNGAGLTRGIIGLVNKGQPRKPDDWGALRAWAWGAARGLDYLETDPSVDSKHVGIEGVSRYGKAALVTLAFESRFAMGLIGSSGEGGAKLHRRNFGEAVESLTGGEYYWMAGNFMKYGAAEATFGSKTAKDLPVDAHELIALCAPRLTFISYGDPAQGDAKWLDQQGSYMAAVAAGPVFKLLGARDLGVSSDYYTEKMPAINVGPIGGELAWRQHDGGHTDAPNMKYFIQWSDQLINHNASSAH</sequence>
<evidence type="ECO:0000256" key="1">
    <source>
        <dbReference type="ARBA" id="ARBA00022487"/>
    </source>
</evidence>
<feature type="chain" id="PRO_5046880665" evidence="4">
    <location>
        <begin position="19"/>
        <end position="504"/>
    </location>
</feature>
<reference evidence="6 7" key="1">
    <citation type="submission" date="2023-02" db="EMBL/GenBank/DDBJ databases">
        <title>Genome sequence of Mucilaginibacter jinjuensis strain KACC 16571.</title>
        <authorList>
            <person name="Kim S."/>
            <person name="Heo J."/>
            <person name="Kwon S.-W."/>
        </authorList>
    </citation>
    <scope>NUCLEOTIDE SEQUENCE [LARGE SCALE GENOMIC DNA]</scope>
    <source>
        <strain evidence="6 7">KACC 16571</strain>
    </source>
</reference>
<evidence type="ECO:0000256" key="4">
    <source>
        <dbReference type="SAM" id="SignalP"/>
    </source>
</evidence>
<dbReference type="SUPFAM" id="SSF53474">
    <property type="entry name" value="alpha/beta-Hydrolases"/>
    <property type="match status" value="1"/>
</dbReference>
<proteinExistence type="predicted"/>
<dbReference type="Proteomes" id="UP001216139">
    <property type="component" value="Chromosome"/>
</dbReference>
<keyword evidence="3" id="KW-0378">Hydrolase</keyword>